<reference evidence="3 4" key="1">
    <citation type="journal article" date="2019" name="Emerg. Microbes Infect.">
        <title>Comprehensive subspecies identification of 175 nontuberculous mycobacteria species based on 7547 genomic profiles.</title>
        <authorList>
            <person name="Matsumoto Y."/>
            <person name="Kinjo T."/>
            <person name="Motooka D."/>
            <person name="Nabeya D."/>
            <person name="Jung N."/>
            <person name="Uechi K."/>
            <person name="Horii T."/>
            <person name="Iida T."/>
            <person name="Fujita J."/>
            <person name="Nakamura S."/>
        </authorList>
    </citation>
    <scope>NUCLEOTIDE SEQUENCE [LARGE SCALE GENOMIC DNA]</scope>
    <source>
        <strain evidence="3 4">JCM 6396</strain>
    </source>
</reference>
<dbReference type="Pfam" id="PF00722">
    <property type="entry name" value="Glyco_hydro_16"/>
    <property type="match status" value="1"/>
</dbReference>
<organism evidence="3 4">
    <name type="scientific">Mycolicibacterium duvalii</name>
    <dbReference type="NCBI Taxonomy" id="39688"/>
    <lineage>
        <taxon>Bacteria</taxon>
        <taxon>Bacillati</taxon>
        <taxon>Actinomycetota</taxon>
        <taxon>Actinomycetes</taxon>
        <taxon>Mycobacteriales</taxon>
        <taxon>Mycobacteriaceae</taxon>
        <taxon>Mycolicibacterium</taxon>
    </lineage>
</organism>
<dbReference type="Gene3D" id="2.60.120.200">
    <property type="match status" value="1"/>
</dbReference>
<dbReference type="EMBL" id="AP022563">
    <property type="protein sequence ID" value="BBX20096.1"/>
    <property type="molecule type" value="Genomic_DNA"/>
</dbReference>
<evidence type="ECO:0000313" key="4">
    <source>
        <dbReference type="Proteomes" id="UP000467006"/>
    </source>
</evidence>
<feature type="domain" description="GH16" evidence="2">
    <location>
        <begin position="30"/>
        <end position="276"/>
    </location>
</feature>
<protein>
    <submittedName>
        <fullName evidence="3">Hydrolase</fullName>
    </submittedName>
</protein>
<dbReference type="SUPFAM" id="SSF49899">
    <property type="entry name" value="Concanavalin A-like lectins/glucanases"/>
    <property type="match status" value="1"/>
</dbReference>
<dbReference type="GO" id="GO:0005975">
    <property type="term" value="P:carbohydrate metabolic process"/>
    <property type="evidence" value="ECO:0007669"/>
    <property type="project" value="InterPro"/>
</dbReference>
<dbReference type="CDD" id="cd08023">
    <property type="entry name" value="GH16_laminarinase_like"/>
    <property type="match status" value="1"/>
</dbReference>
<evidence type="ECO:0000313" key="3">
    <source>
        <dbReference type="EMBL" id="BBX20096.1"/>
    </source>
</evidence>
<evidence type="ECO:0000256" key="1">
    <source>
        <dbReference type="ARBA" id="ARBA00006865"/>
    </source>
</evidence>
<dbReference type="KEGG" id="mdu:MDUV_49560"/>
<dbReference type="PANTHER" id="PTHR10963:SF55">
    <property type="entry name" value="GLYCOSIDE HYDROLASE FAMILY 16 PROTEIN"/>
    <property type="match status" value="1"/>
</dbReference>
<keyword evidence="3" id="KW-0378">Hydrolase</keyword>
<gene>
    <name evidence="3" type="ORF">MDUV_49560</name>
</gene>
<dbReference type="InterPro" id="IPR050546">
    <property type="entry name" value="Glycosyl_Hydrlase_16"/>
</dbReference>
<accession>A0A7I7K7N8</accession>
<evidence type="ECO:0000259" key="2">
    <source>
        <dbReference type="PROSITE" id="PS51762"/>
    </source>
</evidence>
<keyword evidence="4" id="KW-1185">Reference proteome</keyword>
<dbReference type="PANTHER" id="PTHR10963">
    <property type="entry name" value="GLYCOSYL HYDROLASE-RELATED"/>
    <property type="match status" value="1"/>
</dbReference>
<proteinExistence type="inferred from homology"/>
<dbReference type="Proteomes" id="UP000467006">
    <property type="component" value="Chromosome"/>
</dbReference>
<comment type="similarity">
    <text evidence="1">Belongs to the glycosyl hydrolase 16 family.</text>
</comment>
<sequence length="276" mass="30457">MHGCGANRHSGVLGALMIAVLLVACQQPLPRGEAAPDPATAVFTDEFDGPAGSLPDRGKWAPDVGGHGWGNEELQFYTESGNVFLDGDGHLVIEARKAEEPLECWYGRCDYISGKITTKSLFAQRYGMFEARVKSAVGTGMWGGFWMLGSNIDDIGFPEAGEIDILETLGHRVRDVEQHVQAPDLRWGAEHVLPEGQSVGDWHTYAVRWYPDHIDWYVDGEVTRTFTADEAGGSWVFDHPFYLLLNLSVGGEWPGPPDADTVFPNRMLVDYVRVYG</sequence>
<dbReference type="AlphaFoldDB" id="A0A7I7K7N8"/>
<name>A0A7I7K7N8_9MYCO</name>
<dbReference type="InterPro" id="IPR013320">
    <property type="entry name" value="ConA-like_dom_sf"/>
</dbReference>
<dbReference type="GO" id="GO:0004553">
    <property type="term" value="F:hydrolase activity, hydrolyzing O-glycosyl compounds"/>
    <property type="evidence" value="ECO:0007669"/>
    <property type="project" value="InterPro"/>
</dbReference>
<dbReference type="PROSITE" id="PS51762">
    <property type="entry name" value="GH16_2"/>
    <property type="match status" value="1"/>
</dbReference>
<dbReference type="InterPro" id="IPR000757">
    <property type="entry name" value="Beta-glucanase-like"/>
</dbReference>